<keyword evidence="14" id="KW-1185">Reference proteome</keyword>
<evidence type="ECO:0000313" key="14">
    <source>
        <dbReference type="Proteomes" id="UP001333818"/>
    </source>
</evidence>
<evidence type="ECO:0000256" key="10">
    <source>
        <dbReference type="PROSITE-ProRule" id="PRU10141"/>
    </source>
</evidence>
<comment type="caution">
    <text evidence="13">The sequence shown here is derived from an EMBL/GenBank/DDBJ whole genome shotgun (WGS) entry which is preliminary data.</text>
</comment>
<keyword evidence="5 13" id="KW-0418">Kinase</keyword>
<dbReference type="SUPFAM" id="SSF56112">
    <property type="entry name" value="Protein kinase-like (PK-like)"/>
    <property type="match status" value="1"/>
</dbReference>
<evidence type="ECO:0000313" key="13">
    <source>
        <dbReference type="EMBL" id="MEE3719554.1"/>
    </source>
</evidence>
<feature type="compositionally biased region" description="Polar residues" evidence="11">
    <location>
        <begin position="319"/>
        <end position="337"/>
    </location>
</feature>
<evidence type="ECO:0000259" key="12">
    <source>
        <dbReference type="PROSITE" id="PS50011"/>
    </source>
</evidence>
<feature type="compositionally biased region" description="Basic and acidic residues" evidence="11">
    <location>
        <begin position="580"/>
        <end position="591"/>
    </location>
</feature>
<feature type="repeat" description="TPR" evidence="9">
    <location>
        <begin position="533"/>
        <end position="566"/>
    </location>
</feature>
<dbReference type="Pfam" id="PF00069">
    <property type="entry name" value="Pkinase"/>
    <property type="match status" value="1"/>
</dbReference>
<keyword evidence="9" id="KW-0802">TPR repeat</keyword>
<comment type="catalytic activity">
    <reaction evidence="7">
        <text>L-threonyl-[protein] + ATP = O-phospho-L-threonyl-[protein] + ADP + H(+)</text>
        <dbReference type="Rhea" id="RHEA:46608"/>
        <dbReference type="Rhea" id="RHEA-COMP:11060"/>
        <dbReference type="Rhea" id="RHEA-COMP:11605"/>
        <dbReference type="ChEBI" id="CHEBI:15378"/>
        <dbReference type="ChEBI" id="CHEBI:30013"/>
        <dbReference type="ChEBI" id="CHEBI:30616"/>
        <dbReference type="ChEBI" id="CHEBI:61977"/>
        <dbReference type="ChEBI" id="CHEBI:456216"/>
        <dbReference type="EC" id="2.7.11.1"/>
    </reaction>
</comment>
<dbReference type="Pfam" id="PF13432">
    <property type="entry name" value="TPR_16"/>
    <property type="match status" value="1"/>
</dbReference>
<dbReference type="PANTHER" id="PTHR24363:SF0">
    <property type="entry name" value="SERINE_THREONINE KINASE LIKE DOMAIN CONTAINING 1"/>
    <property type="match status" value="1"/>
</dbReference>
<accession>A0AAW9Q5V2</accession>
<evidence type="ECO:0000256" key="11">
    <source>
        <dbReference type="SAM" id="MobiDB-lite"/>
    </source>
</evidence>
<dbReference type="SUPFAM" id="SSF48452">
    <property type="entry name" value="TPR-like"/>
    <property type="match status" value="1"/>
</dbReference>
<dbReference type="InterPro" id="IPR000719">
    <property type="entry name" value="Prot_kinase_dom"/>
</dbReference>
<name>A0AAW9Q5V2_9CYAN</name>
<evidence type="ECO:0000256" key="5">
    <source>
        <dbReference type="ARBA" id="ARBA00022777"/>
    </source>
</evidence>
<protein>
    <recommendedName>
        <fullName evidence="1">non-specific serine/threonine protein kinase</fullName>
        <ecNumber evidence="1">2.7.11.1</ecNumber>
    </recommendedName>
</protein>
<reference evidence="13" key="1">
    <citation type="submission" date="2024-01" db="EMBL/GenBank/DDBJ databases">
        <title>Bank of Algae and Cyanobacteria of the Azores (BACA) strain genomes.</title>
        <authorList>
            <person name="Luz R."/>
            <person name="Cordeiro R."/>
            <person name="Fonseca A."/>
            <person name="Goncalves V."/>
        </authorList>
    </citation>
    <scope>NUCLEOTIDE SEQUENCE</scope>
    <source>
        <strain evidence="13">BACA0141</strain>
    </source>
</reference>
<dbReference type="RefSeq" id="WP_330485990.1">
    <property type="nucleotide sequence ID" value="NZ_JAZBJZ010000143.1"/>
</dbReference>
<dbReference type="EMBL" id="JAZBJZ010000143">
    <property type="protein sequence ID" value="MEE3719554.1"/>
    <property type="molecule type" value="Genomic_DNA"/>
</dbReference>
<dbReference type="SMART" id="SM00028">
    <property type="entry name" value="TPR"/>
    <property type="match status" value="5"/>
</dbReference>
<dbReference type="Pfam" id="PF13181">
    <property type="entry name" value="TPR_8"/>
    <property type="match status" value="2"/>
</dbReference>
<evidence type="ECO:0000256" key="9">
    <source>
        <dbReference type="PROSITE-ProRule" id="PRU00339"/>
    </source>
</evidence>
<dbReference type="InterPro" id="IPR011990">
    <property type="entry name" value="TPR-like_helical_dom_sf"/>
</dbReference>
<dbReference type="GO" id="GO:0005524">
    <property type="term" value="F:ATP binding"/>
    <property type="evidence" value="ECO:0007669"/>
    <property type="project" value="UniProtKB-UniRule"/>
</dbReference>
<evidence type="ECO:0000256" key="8">
    <source>
        <dbReference type="ARBA" id="ARBA00048679"/>
    </source>
</evidence>
<dbReference type="PROSITE" id="PS50005">
    <property type="entry name" value="TPR"/>
    <property type="match status" value="3"/>
</dbReference>
<feature type="domain" description="Protein kinase" evidence="12">
    <location>
        <begin position="10"/>
        <end position="271"/>
    </location>
</feature>
<proteinExistence type="predicted"/>
<evidence type="ECO:0000256" key="6">
    <source>
        <dbReference type="ARBA" id="ARBA00022840"/>
    </source>
</evidence>
<feature type="region of interest" description="Disordered" evidence="11">
    <location>
        <begin position="319"/>
        <end position="372"/>
    </location>
</feature>
<evidence type="ECO:0000256" key="3">
    <source>
        <dbReference type="ARBA" id="ARBA00022679"/>
    </source>
</evidence>
<dbReference type="PROSITE" id="PS00107">
    <property type="entry name" value="PROTEIN_KINASE_ATP"/>
    <property type="match status" value="1"/>
</dbReference>
<sequence>MLGKTLVSRYKVTEELGQGGFGQTFIAEDMHLPSHPKCVIKQLKPIDTRPFVIEAAKKLFDREAQTLYKLGKHSQIPELLAHFEDGTEFYLVQELIEGIVLSQEIAPGKQSSESFVFWLLQEVLQVLSFVHQQNVIHRDIKPSNLIRRNSDGKIVLIDFGAVKEINIQAVDPAARTNSTIAIGSPGYMPDEQANGKPKFSSDIYATGMMCIQALTGVIPNQLSENTKTGEIIWRDRVPSISTELADFLDKMTRRHFAQRFETGTEALAALVDLPKPNALSSTIVSSQTTVISPQPPITPDLPSEAVTLSKAKTANLSESTLAGQKSLSEQNISNANKVSRKDHPPETAPTGKTSLPLPLVSNEGGKQENSKSSDFWHKLPAISGLLAALATLLGATFTGLYQSGLIGSKPTTSPSSLVQTITPVQTSSSDPTVMYTQGLAKYNSKDYAGAIADYTEAIRLKPDYKDAYKSRASTKITIRDFNGAIADCNEYIRLDPNNGKVYFDRGYAKSNLGDKKGAVSDYTEAIRLDPNVASSHGNRGSAKRFLGDYQGAVSDYTEAIRLDPNFADYYKGRGRAKSALGDKKGAEDDFNKANQLPKK</sequence>
<dbReference type="Gene3D" id="1.10.510.10">
    <property type="entry name" value="Transferase(Phosphotransferase) domain 1"/>
    <property type="match status" value="1"/>
</dbReference>
<keyword evidence="3 13" id="KW-0808">Transferase</keyword>
<feature type="region of interest" description="Disordered" evidence="11">
    <location>
        <begin position="578"/>
        <end position="599"/>
    </location>
</feature>
<dbReference type="InterPro" id="IPR011009">
    <property type="entry name" value="Kinase-like_dom_sf"/>
</dbReference>
<organism evidence="13 14">
    <name type="scientific">Tumidithrix elongata BACA0141</name>
    <dbReference type="NCBI Taxonomy" id="2716417"/>
    <lineage>
        <taxon>Bacteria</taxon>
        <taxon>Bacillati</taxon>
        <taxon>Cyanobacteriota</taxon>
        <taxon>Cyanophyceae</taxon>
        <taxon>Pseudanabaenales</taxon>
        <taxon>Pseudanabaenaceae</taxon>
        <taxon>Tumidithrix</taxon>
        <taxon>Tumidithrix elongata</taxon>
    </lineage>
</organism>
<feature type="binding site" evidence="10">
    <location>
        <position position="41"/>
    </location>
    <ligand>
        <name>ATP</name>
        <dbReference type="ChEBI" id="CHEBI:30616"/>
    </ligand>
</feature>
<dbReference type="CDD" id="cd14014">
    <property type="entry name" value="STKc_PknB_like"/>
    <property type="match status" value="1"/>
</dbReference>
<dbReference type="GO" id="GO:0004674">
    <property type="term" value="F:protein serine/threonine kinase activity"/>
    <property type="evidence" value="ECO:0007669"/>
    <property type="project" value="UniProtKB-KW"/>
</dbReference>
<dbReference type="InterPro" id="IPR019734">
    <property type="entry name" value="TPR_rpt"/>
</dbReference>
<dbReference type="SMART" id="SM00220">
    <property type="entry name" value="S_TKc"/>
    <property type="match status" value="1"/>
</dbReference>
<comment type="catalytic activity">
    <reaction evidence="8">
        <text>L-seryl-[protein] + ATP = O-phospho-L-seryl-[protein] + ADP + H(+)</text>
        <dbReference type="Rhea" id="RHEA:17989"/>
        <dbReference type="Rhea" id="RHEA-COMP:9863"/>
        <dbReference type="Rhea" id="RHEA-COMP:11604"/>
        <dbReference type="ChEBI" id="CHEBI:15378"/>
        <dbReference type="ChEBI" id="CHEBI:29999"/>
        <dbReference type="ChEBI" id="CHEBI:30616"/>
        <dbReference type="ChEBI" id="CHEBI:83421"/>
        <dbReference type="ChEBI" id="CHEBI:456216"/>
        <dbReference type="EC" id="2.7.11.1"/>
    </reaction>
</comment>
<keyword evidence="4 10" id="KW-0547">Nucleotide-binding</keyword>
<dbReference type="AlphaFoldDB" id="A0AAW9Q5V2"/>
<feature type="repeat" description="TPR" evidence="9">
    <location>
        <begin position="499"/>
        <end position="532"/>
    </location>
</feature>
<dbReference type="EC" id="2.7.11.1" evidence="1"/>
<dbReference type="PROSITE" id="PS50011">
    <property type="entry name" value="PROTEIN_KINASE_DOM"/>
    <property type="match status" value="1"/>
</dbReference>
<evidence type="ECO:0000256" key="4">
    <source>
        <dbReference type="ARBA" id="ARBA00022741"/>
    </source>
</evidence>
<feature type="repeat" description="TPR" evidence="9">
    <location>
        <begin position="431"/>
        <end position="464"/>
    </location>
</feature>
<evidence type="ECO:0000256" key="2">
    <source>
        <dbReference type="ARBA" id="ARBA00022527"/>
    </source>
</evidence>
<gene>
    <name evidence="13" type="ORF">V2H45_22685</name>
</gene>
<dbReference type="PANTHER" id="PTHR24363">
    <property type="entry name" value="SERINE/THREONINE PROTEIN KINASE"/>
    <property type="match status" value="1"/>
</dbReference>
<keyword evidence="6 10" id="KW-0067">ATP-binding</keyword>
<evidence type="ECO:0000256" key="1">
    <source>
        <dbReference type="ARBA" id="ARBA00012513"/>
    </source>
</evidence>
<dbReference type="Proteomes" id="UP001333818">
    <property type="component" value="Unassembled WGS sequence"/>
</dbReference>
<dbReference type="InterPro" id="IPR017441">
    <property type="entry name" value="Protein_kinase_ATP_BS"/>
</dbReference>
<evidence type="ECO:0000256" key="7">
    <source>
        <dbReference type="ARBA" id="ARBA00047899"/>
    </source>
</evidence>
<dbReference type="Gene3D" id="1.25.40.10">
    <property type="entry name" value="Tetratricopeptide repeat domain"/>
    <property type="match status" value="2"/>
</dbReference>
<keyword evidence="2" id="KW-0723">Serine/threonine-protein kinase</keyword>